<gene>
    <name evidence="7" type="ORF">CATYP_07440</name>
</gene>
<keyword evidence="3" id="KW-0378">Hydrolase</keyword>
<dbReference type="SUPFAM" id="SSF54001">
    <property type="entry name" value="Cysteine proteinases"/>
    <property type="match status" value="1"/>
</dbReference>
<dbReference type="InterPro" id="IPR000064">
    <property type="entry name" value="NLP_P60_dom"/>
</dbReference>
<evidence type="ECO:0000256" key="1">
    <source>
        <dbReference type="ARBA" id="ARBA00007074"/>
    </source>
</evidence>
<keyword evidence="8" id="KW-1185">Reference proteome</keyword>
<evidence type="ECO:0000256" key="3">
    <source>
        <dbReference type="ARBA" id="ARBA00022801"/>
    </source>
</evidence>
<keyword evidence="5" id="KW-0175">Coiled coil</keyword>
<keyword evidence="2" id="KW-0645">Protease</keyword>
<feature type="domain" description="NlpC/P60" evidence="6">
    <location>
        <begin position="211"/>
        <end position="325"/>
    </location>
</feature>
<dbReference type="Pfam" id="PF00877">
    <property type="entry name" value="NLPC_P60"/>
    <property type="match status" value="1"/>
</dbReference>
<evidence type="ECO:0000259" key="6">
    <source>
        <dbReference type="PROSITE" id="PS51935"/>
    </source>
</evidence>
<dbReference type="Proteomes" id="UP000028504">
    <property type="component" value="Chromosome"/>
</dbReference>
<evidence type="ECO:0000313" key="7">
    <source>
        <dbReference type="EMBL" id="AIG64445.1"/>
    </source>
</evidence>
<name>A0ABN4DDP5_9CORY</name>
<dbReference type="Gene3D" id="3.90.1720.10">
    <property type="entry name" value="endopeptidase domain like (from Nostoc punctiforme)"/>
    <property type="match status" value="1"/>
</dbReference>
<evidence type="ECO:0000256" key="2">
    <source>
        <dbReference type="ARBA" id="ARBA00022670"/>
    </source>
</evidence>
<evidence type="ECO:0000313" key="8">
    <source>
        <dbReference type="Proteomes" id="UP000028504"/>
    </source>
</evidence>
<protein>
    <recommendedName>
        <fullName evidence="6">NlpC/P60 domain-containing protein</fullName>
    </recommendedName>
</protein>
<dbReference type="EMBL" id="CP008944">
    <property type="protein sequence ID" value="AIG64445.1"/>
    <property type="molecule type" value="Genomic_DNA"/>
</dbReference>
<dbReference type="InterPro" id="IPR038765">
    <property type="entry name" value="Papain-like_cys_pep_sf"/>
</dbReference>
<dbReference type="PANTHER" id="PTHR47359">
    <property type="entry name" value="PEPTIDOGLYCAN DL-ENDOPEPTIDASE CWLO"/>
    <property type="match status" value="1"/>
</dbReference>
<comment type="similarity">
    <text evidence="1">Belongs to the peptidase C40 family.</text>
</comment>
<accession>A0ABN4DDP5</accession>
<dbReference type="InterPro" id="IPR051794">
    <property type="entry name" value="PG_Endopeptidase_C40"/>
</dbReference>
<keyword evidence="4" id="KW-0788">Thiol protease</keyword>
<feature type="coiled-coil region" evidence="5">
    <location>
        <begin position="120"/>
        <end position="186"/>
    </location>
</feature>
<feature type="coiled-coil region" evidence="5">
    <location>
        <begin position="29"/>
        <end position="63"/>
    </location>
</feature>
<reference evidence="7 8" key="1">
    <citation type="submission" date="2014-07" db="EMBL/GenBank/DDBJ databases">
        <title>Complete genome sequence of Corynebacterium atypicum DSM 44849: identifiction of the mycolic acid biosynthesis genes.</title>
        <authorList>
            <person name="Tippelt A."/>
            <person name="Mollmann S."/>
            <person name="Albersmeier A."/>
            <person name="Jaenicke S."/>
            <person name="Ruckert C."/>
            <person name="Tauch A."/>
        </authorList>
    </citation>
    <scope>NUCLEOTIDE SEQUENCE [LARGE SCALE GENOMIC DNA]</scope>
    <source>
        <strain evidence="7 8">R2070</strain>
    </source>
</reference>
<evidence type="ECO:0000256" key="5">
    <source>
        <dbReference type="SAM" id="Coils"/>
    </source>
</evidence>
<organism evidence="7 8">
    <name type="scientific">Corynebacterium atypicum</name>
    <dbReference type="NCBI Taxonomy" id="191610"/>
    <lineage>
        <taxon>Bacteria</taxon>
        <taxon>Bacillati</taxon>
        <taxon>Actinomycetota</taxon>
        <taxon>Actinomycetes</taxon>
        <taxon>Mycobacteriales</taxon>
        <taxon>Corynebacteriaceae</taxon>
        <taxon>Corynebacterium</taxon>
    </lineage>
</organism>
<dbReference type="PANTHER" id="PTHR47359:SF3">
    <property type="entry name" value="NLP_P60 DOMAIN-CONTAINING PROTEIN-RELATED"/>
    <property type="match status" value="1"/>
</dbReference>
<sequence>MAVIGTSLIVGCVVPVAHADEVDELIKAMGEVSQQASAQNEKVKELEDKVAAAQQGAEERKAQAAGATQEADVALAAEREARQQVNSVAGTRYRSTASSQAISVLGAKNPQTALDRSAFLATLGRQAKAAVDELEKATARADRERDAAARAKAEADFRHKELEGSLKQLKKEQQDLDARVREITERVDRLSPEERARWEGKNKPVAPVLDPGAASGVVAAALSKLGSPYSWGAAGPDAFDCSGLMVWSYLQQGKTIPRTSQAQIAGGQSVAKSDLQPGDIVGFFPGVTHVGMYIGGGQIVHASDYGIPVQVVSVDSMPFAGASRY</sequence>
<evidence type="ECO:0000256" key="4">
    <source>
        <dbReference type="ARBA" id="ARBA00022807"/>
    </source>
</evidence>
<proteinExistence type="inferred from homology"/>
<dbReference type="PROSITE" id="PS51935">
    <property type="entry name" value="NLPC_P60"/>
    <property type="match status" value="1"/>
</dbReference>